<dbReference type="InterPro" id="IPR011992">
    <property type="entry name" value="EF-hand-dom_pair"/>
</dbReference>
<dbReference type="OrthoDB" id="120976at2759"/>
<dbReference type="SUPFAM" id="SSF52047">
    <property type="entry name" value="RNI-like"/>
    <property type="match status" value="1"/>
</dbReference>
<dbReference type="Pfam" id="PF13516">
    <property type="entry name" value="LRR_6"/>
    <property type="match status" value="4"/>
</dbReference>
<dbReference type="RefSeq" id="XP_055878767.1">
    <property type="nucleotide sequence ID" value="XM_056022792.1"/>
</dbReference>
<keyword evidence="2" id="KW-1185">Reference proteome</keyword>
<accession>A0A9W2ZUM5</accession>
<dbReference type="InterPro" id="IPR001611">
    <property type="entry name" value="Leu-rich_rpt"/>
</dbReference>
<protein>
    <submittedName>
        <fullName evidence="3">Leucine-rich repeat-containing protein 74A-like</fullName>
    </submittedName>
</protein>
<dbReference type="PANTHER" id="PTHR24114">
    <property type="entry name" value="LEUCINE RICH REPEAT FAMILY PROTEIN"/>
    <property type="match status" value="1"/>
</dbReference>
<evidence type="ECO:0000313" key="2">
    <source>
        <dbReference type="Proteomes" id="UP001165740"/>
    </source>
</evidence>
<proteinExistence type="predicted"/>
<dbReference type="InterPro" id="IPR052394">
    <property type="entry name" value="LRR-containing"/>
</dbReference>
<dbReference type="Gene3D" id="1.10.238.10">
    <property type="entry name" value="EF-hand"/>
    <property type="match status" value="1"/>
</dbReference>
<dbReference type="InterPro" id="IPR032675">
    <property type="entry name" value="LRR_dom_sf"/>
</dbReference>
<evidence type="ECO:0000256" key="1">
    <source>
        <dbReference type="SAM" id="MobiDB-lite"/>
    </source>
</evidence>
<dbReference type="SMART" id="SM00368">
    <property type="entry name" value="LRR_RI"/>
    <property type="match status" value="5"/>
</dbReference>
<dbReference type="Proteomes" id="UP001165740">
    <property type="component" value="Chromosome 3"/>
</dbReference>
<dbReference type="PANTHER" id="PTHR24114:SF2">
    <property type="entry name" value="F-BOX DOMAIN-CONTAINING PROTEIN-RELATED"/>
    <property type="match status" value="1"/>
</dbReference>
<dbReference type="AlphaFoldDB" id="A0A9W2ZUM5"/>
<dbReference type="GeneID" id="106054219"/>
<dbReference type="Gene3D" id="3.80.10.10">
    <property type="entry name" value="Ribonuclease Inhibitor"/>
    <property type="match status" value="2"/>
</dbReference>
<reference evidence="3" key="1">
    <citation type="submission" date="2025-08" db="UniProtKB">
        <authorList>
            <consortium name="RefSeq"/>
        </authorList>
    </citation>
    <scope>IDENTIFICATION</scope>
</reference>
<organism evidence="2 3">
    <name type="scientific">Biomphalaria glabrata</name>
    <name type="common">Bloodfluke planorb</name>
    <name type="synonym">Freshwater snail</name>
    <dbReference type="NCBI Taxonomy" id="6526"/>
    <lineage>
        <taxon>Eukaryota</taxon>
        <taxon>Metazoa</taxon>
        <taxon>Spiralia</taxon>
        <taxon>Lophotrochozoa</taxon>
        <taxon>Mollusca</taxon>
        <taxon>Gastropoda</taxon>
        <taxon>Heterobranchia</taxon>
        <taxon>Euthyneura</taxon>
        <taxon>Panpulmonata</taxon>
        <taxon>Hygrophila</taxon>
        <taxon>Lymnaeoidea</taxon>
        <taxon>Planorbidae</taxon>
        <taxon>Biomphalaria</taxon>
    </lineage>
</organism>
<sequence>MAFCLGIQFASAFRADEFRKCQSRLDVDIGHLTYEKACKEHKVKPRRRVLQQLWKDRLDLHHAGLSTLDAKAIAAALNILLELRPTLAPQSVMLHLEKVNSRVETVVMSDCHLVSEALSDIFSCLHQNCFITELDMSGSVMDLSAATACGNMLAANKWLMSLNLSNCSIGDNEIVPIAHGIKVSLSPPDFTRRAVSNFASYWSHCEENQKLENINLSQNSISLPGGLVIGRVLGQTANLKVVNLSWNHIRGGGAVGVCNSLLTNKSIEDLNLSWNGIGFEGCLALGESLRANRTLRRLNLENNRINWDCAPYISKSLNVNTTLEILETIIYWPFLFCLTRLKQDLFQTHFQLGLNPISMEGCEEILTAVCKLSSKVQYISLAGIPINTKIALIATDIAKLRQFNLIHGGIFSSKDVLGIQRVQQEDPFSLLVRYMSTMGIRVMDLFRIFDKDNKLCVSRERFIQGLKRVRVPLDDKDIMTVAKRLQLNKRGNISYQELATLVRNRIREDRLEDKRQEIIQRKKREERKRILQSDKPLNAPSHFNFMPNLYSMYDPSERDSQQNLFTPGSASFSRAGSIYTPLPPIKGGRSSATDEVSRGRKTPMTLVRQNASLRGVQSPSIKSITKMTNYSSFDKQEPEGLRGVSYVSQIKWHQATHELLKRRQSFL</sequence>
<gene>
    <name evidence="3" type="primary">LOC106054219</name>
</gene>
<feature type="region of interest" description="Disordered" evidence="1">
    <location>
        <begin position="579"/>
        <end position="599"/>
    </location>
</feature>
<evidence type="ECO:0000313" key="3">
    <source>
        <dbReference type="RefSeq" id="XP_055878767.1"/>
    </source>
</evidence>
<name>A0A9W2ZUM5_BIOGL</name>
<dbReference type="OMA" id="PINMEGC"/>
<dbReference type="SUPFAM" id="SSF47473">
    <property type="entry name" value="EF-hand"/>
    <property type="match status" value="1"/>
</dbReference>